<dbReference type="PANTHER" id="PTHR37162:SF1">
    <property type="entry name" value="BED-TYPE DOMAIN-CONTAINING PROTEIN"/>
    <property type="match status" value="1"/>
</dbReference>
<dbReference type="RefSeq" id="XP_049301964.1">
    <property type="nucleotide sequence ID" value="XM_049446007.1"/>
</dbReference>
<organism evidence="2 3">
    <name type="scientific">Bactrocera dorsalis</name>
    <name type="common">Oriental fruit fly</name>
    <name type="synonym">Dacus dorsalis</name>
    <dbReference type="NCBI Taxonomy" id="27457"/>
    <lineage>
        <taxon>Eukaryota</taxon>
        <taxon>Metazoa</taxon>
        <taxon>Ecdysozoa</taxon>
        <taxon>Arthropoda</taxon>
        <taxon>Hexapoda</taxon>
        <taxon>Insecta</taxon>
        <taxon>Pterygota</taxon>
        <taxon>Neoptera</taxon>
        <taxon>Endopterygota</taxon>
        <taxon>Diptera</taxon>
        <taxon>Brachycera</taxon>
        <taxon>Muscomorpha</taxon>
        <taxon>Tephritoidea</taxon>
        <taxon>Tephritidae</taxon>
        <taxon>Bactrocera</taxon>
        <taxon>Bactrocera</taxon>
    </lineage>
</organism>
<proteinExistence type="predicted"/>
<keyword evidence="2" id="KW-1185">Reference proteome</keyword>
<dbReference type="PANTHER" id="PTHR37162">
    <property type="entry name" value="HAT FAMILY DIMERISATION DOMAINCONTAINING PROTEIN-RELATED"/>
    <property type="match status" value="1"/>
</dbReference>
<sequence length="341" mass="39897">MLGGRKKKILRMCATRWLSHHRCVESVLENWEVLLEFLKQAVAQDKLKSTEIISFELNNECNRAYLLFFKYVLNYFNTLNALFQSKVPLIHVLQWESETLFLSLGQNFIKKSELNTTCAVRSPYISLPIEEVFFGHECIDLLTTIPKAAANKIRMDYLQFYIIALEEIQRRLPLGTGIFTEMEFLSPEIAMGVKGNKNDFTFKNIYSRFNVDAYALLQEWRTFEINFKSDEKDNLLEMGTEEFWSNITKMKNFNDNFLFPTISKLAKFILTLPHANADSERIFSIVTDVRTKKRNKLSHANLTSICIIRSFLQDENLNCCIFQCKESHLKKMTSSELYDHH</sequence>
<dbReference type="SUPFAM" id="SSF53098">
    <property type="entry name" value="Ribonuclease H-like"/>
    <property type="match status" value="1"/>
</dbReference>
<dbReference type="Proteomes" id="UP001652620">
    <property type="component" value="Chromosome 1"/>
</dbReference>
<dbReference type="InterPro" id="IPR012337">
    <property type="entry name" value="RNaseH-like_sf"/>
</dbReference>
<accession>A0ABM3IY94</accession>
<dbReference type="InterPro" id="IPR008906">
    <property type="entry name" value="HATC_C_dom"/>
</dbReference>
<dbReference type="RefSeq" id="XP_049301965.1">
    <property type="nucleotide sequence ID" value="XM_049446008.1"/>
</dbReference>
<gene>
    <name evidence="3 4" type="primary">LOC125775421</name>
</gene>
<protein>
    <submittedName>
        <fullName evidence="3 4">Uncharacterized protein LOC125775421</fullName>
    </submittedName>
</protein>
<feature type="domain" description="HAT C-terminal dimerisation" evidence="1">
    <location>
        <begin position="255"/>
        <end position="310"/>
    </location>
</feature>
<dbReference type="Pfam" id="PF05699">
    <property type="entry name" value="Dimer_Tnp_hAT"/>
    <property type="match status" value="1"/>
</dbReference>
<evidence type="ECO:0000313" key="3">
    <source>
        <dbReference type="RefSeq" id="XP_049301964.1"/>
    </source>
</evidence>
<dbReference type="GeneID" id="125775421"/>
<evidence type="ECO:0000313" key="2">
    <source>
        <dbReference type="Proteomes" id="UP001652620"/>
    </source>
</evidence>
<evidence type="ECO:0000313" key="4">
    <source>
        <dbReference type="RefSeq" id="XP_049301965.1"/>
    </source>
</evidence>
<name>A0ABM3IY94_BACDO</name>
<evidence type="ECO:0000259" key="1">
    <source>
        <dbReference type="Pfam" id="PF05699"/>
    </source>
</evidence>
<reference evidence="2 3" key="1">
    <citation type="submission" date="2025-05" db="UniProtKB">
        <authorList>
            <consortium name="RefSeq"/>
        </authorList>
    </citation>
    <scope>NUCLEOTIDE SEQUENCE [LARGE SCALE GENOMIC DNA]</scope>
    <source>
        <tissue evidence="3 4">Adult</tissue>
    </source>
</reference>